<proteinExistence type="predicted"/>
<gene>
    <name evidence="1" type="ORF">APZ42_029790</name>
</gene>
<dbReference type="Proteomes" id="UP000076858">
    <property type="component" value="Unassembled WGS sequence"/>
</dbReference>
<dbReference type="EMBL" id="LRGB01002648">
    <property type="protein sequence ID" value="KZS06674.1"/>
    <property type="molecule type" value="Genomic_DNA"/>
</dbReference>
<protein>
    <submittedName>
        <fullName evidence="1">Uncharacterized protein</fullName>
    </submittedName>
</protein>
<dbReference type="AlphaFoldDB" id="A0A162D479"/>
<evidence type="ECO:0000313" key="2">
    <source>
        <dbReference type="Proteomes" id="UP000076858"/>
    </source>
</evidence>
<name>A0A162D479_9CRUS</name>
<keyword evidence="2" id="KW-1185">Reference proteome</keyword>
<accession>A0A162D479</accession>
<comment type="caution">
    <text evidence="1">The sequence shown here is derived from an EMBL/GenBank/DDBJ whole genome shotgun (WGS) entry which is preliminary data.</text>
</comment>
<reference evidence="1 2" key="1">
    <citation type="submission" date="2016-03" db="EMBL/GenBank/DDBJ databases">
        <title>EvidentialGene: Evidence-directed Construction of Genes on Genomes.</title>
        <authorList>
            <person name="Gilbert D.G."/>
            <person name="Choi J.-H."/>
            <person name="Mockaitis K."/>
            <person name="Colbourne J."/>
            <person name="Pfrender M."/>
        </authorList>
    </citation>
    <scope>NUCLEOTIDE SEQUENCE [LARGE SCALE GENOMIC DNA]</scope>
    <source>
        <strain evidence="1 2">Xinb3</strain>
        <tissue evidence="1">Complete organism</tissue>
    </source>
</reference>
<organism evidence="1 2">
    <name type="scientific">Daphnia magna</name>
    <dbReference type="NCBI Taxonomy" id="35525"/>
    <lineage>
        <taxon>Eukaryota</taxon>
        <taxon>Metazoa</taxon>
        <taxon>Ecdysozoa</taxon>
        <taxon>Arthropoda</taxon>
        <taxon>Crustacea</taxon>
        <taxon>Branchiopoda</taxon>
        <taxon>Diplostraca</taxon>
        <taxon>Cladocera</taxon>
        <taxon>Anomopoda</taxon>
        <taxon>Daphniidae</taxon>
        <taxon>Daphnia</taxon>
    </lineage>
</organism>
<sequence length="53" mass="6475">MGMSAIIARHKFAVYDKSSWYNSFNLYYEAAPRRGNNVRYIFLMIMHFYLRFL</sequence>
<evidence type="ECO:0000313" key="1">
    <source>
        <dbReference type="EMBL" id="KZS06674.1"/>
    </source>
</evidence>